<accession>A0A110B043</accession>
<dbReference type="KEGG" id="mgot:MgSA37_00418"/>
<protein>
    <submittedName>
        <fullName evidence="1">Uncharacterized protein</fullName>
    </submittedName>
</protein>
<dbReference type="RefSeq" id="WP_096349611.1">
    <property type="nucleotide sequence ID" value="NZ_AP017313.1"/>
</dbReference>
<name>A0A110B043_9SPHI</name>
<dbReference type="OrthoDB" id="9815193at2"/>
<dbReference type="EMBL" id="AP017313">
    <property type="protein sequence ID" value="BAU52263.1"/>
    <property type="molecule type" value="Genomic_DNA"/>
</dbReference>
<gene>
    <name evidence="1" type="ORF">MgSA37_00418</name>
</gene>
<keyword evidence="2" id="KW-1185">Reference proteome</keyword>
<organism evidence="1 2">
    <name type="scientific">Mucilaginibacter gotjawali</name>
    <dbReference type="NCBI Taxonomy" id="1550579"/>
    <lineage>
        <taxon>Bacteria</taxon>
        <taxon>Pseudomonadati</taxon>
        <taxon>Bacteroidota</taxon>
        <taxon>Sphingobacteriia</taxon>
        <taxon>Sphingobacteriales</taxon>
        <taxon>Sphingobacteriaceae</taxon>
        <taxon>Mucilaginibacter</taxon>
    </lineage>
</organism>
<evidence type="ECO:0000313" key="1">
    <source>
        <dbReference type="EMBL" id="BAU52263.1"/>
    </source>
</evidence>
<dbReference type="AlphaFoldDB" id="A0A110B043"/>
<reference evidence="1 2" key="1">
    <citation type="submission" date="2015-12" db="EMBL/GenBank/DDBJ databases">
        <title>Genome sequence of Mucilaginibacter gotjawali.</title>
        <authorList>
            <person name="Lee J.S."/>
            <person name="Lee K.C."/>
            <person name="Kim K.K."/>
            <person name="Lee B.W."/>
        </authorList>
    </citation>
    <scope>NUCLEOTIDE SEQUENCE [LARGE SCALE GENOMIC DNA]</scope>
    <source>
        <strain evidence="1 2">SA3-7</strain>
    </source>
</reference>
<sequence length="292" mass="32590">MAVKPEAKQDTSEDGKENCFIITPIGAIDSETFKKTKGLISSVIAPILEEFNFKAVPAYEINNSGSITKQILKSILNDKLVIANLTSLNPNVMYELAVRHSIRLPIITMAEYGTMLPFDINDQRTIFYHDTLLGSEDAKPRLREAIKASLADKSIDNPIYQVIEEKTIIQAVSGKEQSFNEYLIRRLDQLENSLNSNKTASFIHNVNPDINTLSNLFNSSIEIEFEDNAISIEEMSSIITNIVQSHLKGWIMSWPGNGVVILHSLKPKDKNSIINVMAALKTAKGFQITNVH</sequence>
<evidence type="ECO:0000313" key="2">
    <source>
        <dbReference type="Proteomes" id="UP000218263"/>
    </source>
</evidence>
<dbReference type="Proteomes" id="UP000218263">
    <property type="component" value="Chromosome"/>
</dbReference>
<proteinExistence type="predicted"/>